<dbReference type="GO" id="GO:0005634">
    <property type="term" value="C:nucleus"/>
    <property type="evidence" value="ECO:0007669"/>
    <property type="project" value="TreeGrafter"/>
</dbReference>
<dbReference type="Pfam" id="PF21403">
    <property type="entry name" value="OTU1_UBXL"/>
    <property type="match status" value="1"/>
</dbReference>
<reference evidence="13" key="1">
    <citation type="submission" date="2016-02" db="EMBL/GenBank/DDBJ databases">
        <title>Draft genome sequence of Microdochium bolleyi, a fungal endophyte of beachgrass.</title>
        <authorList>
            <consortium name="DOE Joint Genome Institute"/>
            <person name="David A.S."/>
            <person name="May G."/>
            <person name="Haridas S."/>
            <person name="Lim J."/>
            <person name="Wang M."/>
            <person name="Labutti K."/>
            <person name="Lipzen A."/>
            <person name="Barry K."/>
            <person name="Grigoriev I.V."/>
        </authorList>
    </citation>
    <scope>NUCLEOTIDE SEQUENCE [LARGE SCALE GENOMIC DNA]</scope>
    <source>
        <strain evidence="13">J235TASD1</strain>
    </source>
</reference>
<dbReference type="Gene3D" id="3.10.20.90">
    <property type="entry name" value="Phosphatidylinositol 3-kinase Catalytic Subunit, Chain A, domain 1"/>
    <property type="match status" value="1"/>
</dbReference>
<dbReference type="InterPro" id="IPR003323">
    <property type="entry name" value="OTU_dom"/>
</dbReference>
<evidence type="ECO:0000259" key="11">
    <source>
        <dbReference type="PROSITE" id="PS50802"/>
    </source>
</evidence>
<protein>
    <recommendedName>
        <fullName evidence="9">Ubiquitin thioesterase OTU</fullName>
        <ecNumber evidence="9">3.4.19.12</ecNumber>
    </recommendedName>
</protein>
<comment type="catalytic activity">
    <reaction evidence="1 9">
        <text>Thiol-dependent hydrolysis of ester, thioester, amide, peptide and isopeptide bonds formed by the C-terminal Gly of ubiquitin (a 76-residue protein attached to proteins as an intracellular targeting signal).</text>
        <dbReference type="EC" id="3.4.19.12"/>
    </reaction>
</comment>
<keyword evidence="5 9" id="KW-0833">Ubl conjugation pathway</keyword>
<keyword evidence="7 9" id="KW-0788">Thiol protease</keyword>
<feature type="domain" description="OTU" evidence="11">
    <location>
        <begin position="132"/>
        <end position="260"/>
    </location>
</feature>
<dbReference type="GO" id="GO:0036503">
    <property type="term" value="P:ERAD pathway"/>
    <property type="evidence" value="ECO:0007669"/>
    <property type="project" value="TreeGrafter"/>
</dbReference>
<dbReference type="GO" id="GO:0005829">
    <property type="term" value="C:cytosol"/>
    <property type="evidence" value="ECO:0007669"/>
    <property type="project" value="TreeGrafter"/>
</dbReference>
<evidence type="ECO:0000256" key="7">
    <source>
        <dbReference type="ARBA" id="ARBA00022807"/>
    </source>
</evidence>
<keyword evidence="6 9" id="KW-0378">Hydrolase</keyword>
<dbReference type="Pfam" id="PF02338">
    <property type="entry name" value="OTU"/>
    <property type="match status" value="1"/>
</dbReference>
<dbReference type="FunCoup" id="A0A136IWE8">
    <property type="interactions" value="667"/>
</dbReference>
<organism evidence="12 13">
    <name type="scientific">Microdochium bolleyi</name>
    <dbReference type="NCBI Taxonomy" id="196109"/>
    <lineage>
        <taxon>Eukaryota</taxon>
        <taxon>Fungi</taxon>
        <taxon>Dikarya</taxon>
        <taxon>Ascomycota</taxon>
        <taxon>Pezizomycotina</taxon>
        <taxon>Sordariomycetes</taxon>
        <taxon>Xylariomycetidae</taxon>
        <taxon>Xylariales</taxon>
        <taxon>Microdochiaceae</taxon>
        <taxon>Microdochium</taxon>
    </lineage>
</organism>
<dbReference type="GO" id="GO:0004843">
    <property type="term" value="F:cysteine-type deubiquitinase activity"/>
    <property type="evidence" value="ECO:0007669"/>
    <property type="project" value="UniProtKB-UniRule"/>
</dbReference>
<evidence type="ECO:0000313" key="13">
    <source>
        <dbReference type="Proteomes" id="UP000070501"/>
    </source>
</evidence>
<dbReference type="Gene3D" id="3.90.70.80">
    <property type="match status" value="1"/>
</dbReference>
<name>A0A136IWE8_9PEZI</name>
<dbReference type="GO" id="GO:0030968">
    <property type="term" value="P:endoplasmic reticulum unfolded protein response"/>
    <property type="evidence" value="ECO:0007669"/>
    <property type="project" value="TreeGrafter"/>
</dbReference>
<evidence type="ECO:0000256" key="9">
    <source>
        <dbReference type="RuleBase" id="RU367104"/>
    </source>
</evidence>
<gene>
    <name evidence="12" type="ORF">Micbo1qcDRAFT_165386</name>
</gene>
<keyword evidence="2" id="KW-0645">Protease</keyword>
<evidence type="ECO:0000256" key="3">
    <source>
        <dbReference type="ARBA" id="ARBA00022723"/>
    </source>
</evidence>
<dbReference type="AlphaFoldDB" id="A0A136IWE8"/>
<dbReference type="EC" id="3.4.19.12" evidence="9"/>
<keyword evidence="3" id="KW-0479">Metal-binding</keyword>
<dbReference type="GO" id="GO:0016579">
    <property type="term" value="P:protein deubiquitination"/>
    <property type="evidence" value="ECO:0007669"/>
    <property type="project" value="TreeGrafter"/>
</dbReference>
<evidence type="ECO:0000256" key="4">
    <source>
        <dbReference type="ARBA" id="ARBA00022771"/>
    </source>
</evidence>
<feature type="region of interest" description="Disordered" evidence="10">
    <location>
        <begin position="88"/>
        <end position="121"/>
    </location>
</feature>
<dbReference type="OrthoDB" id="65596at2759"/>
<evidence type="ECO:0000256" key="2">
    <source>
        <dbReference type="ARBA" id="ARBA00022670"/>
    </source>
</evidence>
<dbReference type="EMBL" id="KQ964255">
    <property type="protein sequence ID" value="KXJ89334.1"/>
    <property type="molecule type" value="Genomic_DNA"/>
</dbReference>
<proteinExistence type="predicted"/>
<dbReference type="InterPro" id="IPR048857">
    <property type="entry name" value="OTU1_Ubl"/>
</dbReference>
<evidence type="ECO:0000256" key="5">
    <source>
        <dbReference type="ARBA" id="ARBA00022786"/>
    </source>
</evidence>
<evidence type="ECO:0000256" key="1">
    <source>
        <dbReference type="ARBA" id="ARBA00000707"/>
    </source>
</evidence>
<dbReference type="STRING" id="196109.A0A136IWE8"/>
<dbReference type="InParanoid" id="A0A136IWE8"/>
<dbReference type="Pfam" id="PF24560">
    <property type="entry name" value="zf-C2H2_OTU1_C"/>
    <property type="match status" value="1"/>
</dbReference>
<dbReference type="PANTHER" id="PTHR13312:SF0">
    <property type="entry name" value="UBIQUITIN THIOESTERASE OTU1"/>
    <property type="match status" value="1"/>
</dbReference>
<keyword evidence="8" id="KW-0862">Zinc</keyword>
<dbReference type="Proteomes" id="UP000070501">
    <property type="component" value="Unassembled WGS sequence"/>
</dbReference>
<dbReference type="PANTHER" id="PTHR13312">
    <property type="entry name" value="HIV-INDUCED PROTEIN-7-LIKE PROTEASE"/>
    <property type="match status" value="1"/>
</dbReference>
<keyword evidence="4" id="KW-0863">Zinc-finger</keyword>
<evidence type="ECO:0000256" key="8">
    <source>
        <dbReference type="ARBA" id="ARBA00022833"/>
    </source>
</evidence>
<comment type="function">
    <text evidence="9">Hydrolase that can remove conjugated ubiquitin from proteins and may therefore play an important regulatory role at the level of protein turnover by preventing degradation.</text>
</comment>
<dbReference type="InterPro" id="IPR057766">
    <property type="entry name" value="Znf-C2H2_OTU1-like_C"/>
</dbReference>
<keyword evidence="9" id="KW-0963">Cytoplasm</keyword>
<dbReference type="PROSITE" id="PS50802">
    <property type="entry name" value="OTU"/>
    <property type="match status" value="1"/>
</dbReference>
<evidence type="ECO:0000256" key="10">
    <source>
        <dbReference type="SAM" id="MobiDB-lite"/>
    </source>
</evidence>
<accession>A0A136IWE8</accession>
<dbReference type="CDD" id="cd22745">
    <property type="entry name" value="OTU_OTU1"/>
    <property type="match status" value="1"/>
</dbReference>
<sequence>MRLRYKAPAGGGTLELDDTATVGDLLAAIRAATAYDDVTVKYGWPLKALSSEQAGESCLSLGLQRESLTVVPAEGASNAAAAASSAGAQGAGEGASGAQPPAAGRDAPKKAGLGGVEDQGVSVKIPENGSELVLRVMPDDNSCLFTAVGGALRGLPPSSPKEYTPETLRRLVVEHIRSNPAKYTKVVLEAEPAAYCARMLRPDTWGGAIELGIISEVFELEVCSVDVKTNNVYRYGEGQGYRQRCILVYSNIHYDRIAESLVPGSADADFEVVRWDVETSDGYLVKAQELCRILREEHHYFTDTSEFVVSCNECGWIGQGEKQVALHATKTGHTDISEIADSGI</sequence>
<evidence type="ECO:0000313" key="12">
    <source>
        <dbReference type="EMBL" id="KXJ89334.1"/>
    </source>
</evidence>
<evidence type="ECO:0000256" key="6">
    <source>
        <dbReference type="ARBA" id="ARBA00022801"/>
    </source>
</evidence>
<keyword evidence="13" id="KW-1185">Reference proteome</keyword>
<dbReference type="SUPFAM" id="SSF54001">
    <property type="entry name" value="Cysteine proteinases"/>
    <property type="match status" value="1"/>
</dbReference>
<comment type="subcellular location">
    <subcellularLocation>
        <location evidence="9">Cytoplasm</location>
    </subcellularLocation>
</comment>
<dbReference type="InterPro" id="IPR038765">
    <property type="entry name" value="Papain-like_cys_pep_sf"/>
</dbReference>